<feature type="domain" description="CBS" evidence="1">
    <location>
        <begin position="1"/>
        <end position="63"/>
    </location>
</feature>
<dbReference type="InterPro" id="IPR005835">
    <property type="entry name" value="NTP_transferase_dom"/>
</dbReference>
<evidence type="ECO:0000259" key="1">
    <source>
        <dbReference type="PROSITE" id="PS51371"/>
    </source>
</evidence>
<name>A0A381TCQ9_9ZZZZ</name>
<accession>A0A381TCQ9</accession>
<proteinExistence type="predicted"/>
<dbReference type="SUPFAM" id="SSF53448">
    <property type="entry name" value="Nucleotide-diphospho-sugar transferases"/>
    <property type="match status" value="1"/>
</dbReference>
<organism evidence="2">
    <name type="scientific">marine metagenome</name>
    <dbReference type="NCBI Taxonomy" id="408172"/>
    <lineage>
        <taxon>unclassified sequences</taxon>
        <taxon>metagenomes</taxon>
        <taxon>ecological metagenomes</taxon>
    </lineage>
</organism>
<dbReference type="InterPro" id="IPR050486">
    <property type="entry name" value="Mannose-1P_guanyltransferase"/>
</dbReference>
<dbReference type="InterPro" id="IPR029044">
    <property type="entry name" value="Nucleotide-diphossugar_trans"/>
</dbReference>
<dbReference type="InterPro" id="IPR046342">
    <property type="entry name" value="CBS_dom_sf"/>
</dbReference>
<dbReference type="AlphaFoldDB" id="A0A381TCQ9"/>
<dbReference type="SUPFAM" id="SSF54631">
    <property type="entry name" value="CBS-domain pair"/>
    <property type="match status" value="1"/>
</dbReference>
<protein>
    <recommendedName>
        <fullName evidence="1">CBS domain-containing protein</fullName>
    </recommendedName>
</protein>
<dbReference type="Pfam" id="PF00571">
    <property type="entry name" value="CBS"/>
    <property type="match status" value="2"/>
</dbReference>
<gene>
    <name evidence="2" type="ORF">METZ01_LOCUS66799</name>
</gene>
<dbReference type="InterPro" id="IPR000644">
    <property type="entry name" value="CBS_dom"/>
</dbReference>
<dbReference type="Gene3D" id="3.10.580.10">
    <property type="entry name" value="CBS-domain"/>
    <property type="match status" value="1"/>
</dbReference>
<sequence>MNGWEKSTLYLTDTMGKAVKVLEENRVLGIALVIDKHRKLLGTVTDGDIRRAIIGHCGMETPVEQLMNNSPAVVTARDGKEKIGHVMAEKFITRLPVVNDDGVIIGLIGQDSGLTSGCYDNSIVLMAGGFGRRLHPLTESIPKPLLKVAEKPILEAIVDQLSEQGFKRLFMSLHYRGGMIKDYFGDGSAWNVTIEYLEENSPLGTAGALSLVNSENAVYPLIVINGDLMTRINYGRLLEFHKEQGGVATLCVKEYEHQIPYGVVAVEHGKVSLIDEKPTHKCFVNAGIYVLDESVVRTVDGNRPLAMTDLLAGLVSEDEQVNAYPIHEYWLDIGGLSEYRRATKDVELRSDSS</sequence>
<dbReference type="CDD" id="cd06426">
    <property type="entry name" value="NTP_transferase_like_2"/>
    <property type="match status" value="1"/>
</dbReference>
<dbReference type="Pfam" id="PF00483">
    <property type="entry name" value="NTP_transferase"/>
    <property type="match status" value="1"/>
</dbReference>
<dbReference type="EMBL" id="UINC01004386">
    <property type="protein sequence ID" value="SVA13945.1"/>
    <property type="molecule type" value="Genomic_DNA"/>
</dbReference>
<evidence type="ECO:0000313" key="2">
    <source>
        <dbReference type="EMBL" id="SVA13945.1"/>
    </source>
</evidence>
<dbReference type="PANTHER" id="PTHR22572">
    <property type="entry name" value="SUGAR-1-PHOSPHATE GUANYL TRANSFERASE"/>
    <property type="match status" value="1"/>
</dbReference>
<dbReference type="PROSITE" id="PS51371">
    <property type="entry name" value="CBS"/>
    <property type="match status" value="1"/>
</dbReference>
<reference evidence="2" key="1">
    <citation type="submission" date="2018-05" db="EMBL/GenBank/DDBJ databases">
        <authorList>
            <person name="Lanie J.A."/>
            <person name="Ng W.-L."/>
            <person name="Kazmierczak K.M."/>
            <person name="Andrzejewski T.M."/>
            <person name="Davidsen T.M."/>
            <person name="Wayne K.J."/>
            <person name="Tettelin H."/>
            <person name="Glass J.I."/>
            <person name="Rusch D."/>
            <person name="Podicherti R."/>
            <person name="Tsui H.-C.T."/>
            <person name="Winkler M.E."/>
        </authorList>
    </citation>
    <scope>NUCLEOTIDE SEQUENCE</scope>
</reference>
<dbReference type="Gene3D" id="3.90.550.10">
    <property type="entry name" value="Spore Coat Polysaccharide Biosynthesis Protein SpsA, Chain A"/>
    <property type="match status" value="1"/>
</dbReference>